<feature type="binding site" evidence="9">
    <location>
        <begin position="10"/>
        <end position="17"/>
    </location>
    <ligand>
        <name>GTP</name>
        <dbReference type="ChEBI" id="CHEBI:37565"/>
        <label>1</label>
    </ligand>
</feature>
<proteinExistence type="inferred from homology"/>
<keyword evidence="3 9" id="KW-0690">Ribosome biogenesis</keyword>
<dbReference type="Gene3D" id="3.40.50.300">
    <property type="entry name" value="P-loop containing nucleotide triphosphate hydrolases"/>
    <property type="match status" value="2"/>
</dbReference>
<organism evidence="13 14">
    <name type="scientific">Iocasia fonsfrigidae</name>
    <dbReference type="NCBI Taxonomy" id="2682810"/>
    <lineage>
        <taxon>Bacteria</taxon>
        <taxon>Bacillati</taxon>
        <taxon>Bacillota</taxon>
        <taxon>Clostridia</taxon>
        <taxon>Halanaerobiales</taxon>
        <taxon>Halanaerobiaceae</taxon>
        <taxon>Iocasia</taxon>
    </lineage>
</organism>
<feature type="binding site" evidence="9">
    <location>
        <begin position="231"/>
        <end position="235"/>
    </location>
    <ligand>
        <name>GTP</name>
        <dbReference type="ChEBI" id="CHEBI:37565"/>
        <label>2</label>
    </ligand>
</feature>
<dbReference type="NCBIfam" id="TIGR03594">
    <property type="entry name" value="GTPase_EngA"/>
    <property type="match status" value="1"/>
</dbReference>
<dbReference type="PANTHER" id="PTHR43834:SF6">
    <property type="entry name" value="GTPASE DER"/>
    <property type="match status" value="1"/>
</dbReference>
<dbReference type="Gene3D" id="3.30.300.20">
    <property type="match status" value="1"/>
</dbReference>
<keyword evidence="5 9" id="KW-0547">Nucleotide-binding</keyword>
<comment type="function">
    <text evidence="8 9 11">GTPase that plays an essential role in the late steps of ribosome biogenesis.</text>
</comment>
<dbReference type="InterPro" id="IPR005225">
    <property type="entry name" value="Small_GTP-bd"/>
</dbReference>
<dbReference type="FunFam" id="3.40.50.300:FF:000040">
    <property type="entry name" value="GTPase Der"/>
    <property type="match status" value="1"/>
</dbReference>
<dbReference type="InterPro" id="IPR031166">
    <property type="entry name" value="G_ENGA"/>
</dbReference>
<keyword evidence="6 9" id="KW-0342">GTP-binding</keyword>
<feature type="binding site" evidence="9">
    <location>
        <begin position="184"/>
        <end position="191"/>
    </location>
    <ligand>
        <name>GTP</name>
        <dbReference type="ChEBI" id="CHEBI:37565"/>
        <label>2</label>
    </ligand>
</feature>
<reference evidence="13" key="1">
    <citation type="submission" date="2019-12" db="EMBL/GenBank/DDBJ databases">
        <authorList>
            <person name="zhang j."/>
            <person name="sun C.M."/>
        </authorList>
    </citation>
    <scope>NUCLEOTIDE SEQUENCE</scope>
    <source>
        <strain evidence="13">NS-1</strain>
    </source>
</reference>
<evidence type="ECO:0000256" key="7">
    <source>
        <dbReference type="ARBA" id="ARBA00032345"/>
    </source>
</evidence>
<dbReference type="CDD" id="cd01894">
    <property type="entry name" value="EngA1"/>
    <property type="match status" value="1"/>
</dbReference>
<dbReference type="CDD" id="cd01895">
    <property type="entry name" value="EngA2"/>
    <property type="match status" value="1"/>
</dbReference>
<evidence type="ECO:0000256" key="4">
    <source>
        <dbReference type="ARBA" id="ARBA00022737"/>
    </source>
</evidence>
<evidence type="ECO:0000256" key="5">
    <source>
        <dbReference type="ARBA" id="ARBA00022741"/>
    </source>
</evidence>
<dbReference type="EMBL" id="CP046640">
    <property type="protein sequence ID" value="QTL98234.1"/>
    <property type="molecule type" value="Genomic_DNA"/>
</dbReference>
<dbReference type="InterPro" id="IPR027417">
    <property type="entry name" value="P-loop_NTPase"/>
</dbReference>
<dbReference type="PIRSF" id="PIRSF006485">
    <property type="entry name" value="GTP-binding_EngA"/>
    <property type="match status" value="1"/>
</dbReference>
<dbReference type="KEGG" id="ifn:GM661_09705"/>
<dbReference type="HAMAP" id="MF_00195">
    <property type="entry name" value="GTPase_Der"/>
    <property type="match status" value="1"/>
</dbReference>
<feature type="binding site" evidence="9">
    <location>
        <begin position="296"/>
        <end position="299"/>
    </location>
    <ligand>
        <name>GTP</name>
        <dbReference type="ChEBI" id="CHEBI:37565"/>
        <label>2</label>
    </ligand>
</feature>
<accession>A0A8A7KJC9</accession>
<feature type="binding site" evidence="9">
    <location>
        <begin position="120"/>
        <end position="123"/>
    </location>
    <ligand>
        <name>GTP</name>
        <dbReference type="ChEBI" id="CHEBI:37565"/>
        <label>1</label>
    </ligand>
</feature>
<dbReference type="InterPro" id="IPR032859">
    <property type="entry name" value="KH_dom-like"/>
</dbReference>
<keyword evidence="14" id="KW-1185">Reference proteome</keyword>
<dbReference type="SUPFAM" id="SSF52540">
    <property type="entry name" value="P-loop containing nucleoside triphosphate hydrolases"/>
    <property type="match status" value="2"/>
</dbReference>
<dbReference type="GO" id="GO:0042254">
    <property type="term" value="P:ribosome biogenesis"/>
    <property type="evidence" value="ECO:0007669"/>
    <property type="project" value="UniProtKB-KW"/>
</dbReference>
<evidence type="ECO:0000256" key="10">
    <source>
        <dbReference type="PROSITE-ProRule" id="PRU01049"/>
    </source>
</evidence>
<dbReference type="FunFam" id="3.40.50.300:FF:000057">
    <property type="entry name" value="GTPase Der"/>
    <property type="match status" value="1"/>
</dbReference>
<dbReference type="InterPro" id="IPR016484">
    <property type="entry name" value="GTPase_Der"/>
</dbReference>
<sequence>MAKPVVAIVGRPNVGKSTLFNRLAGNRISIVEGEPNITRDRVYADISWLNNAFIMVDTGGLEPSNDDLIKNKIKYQAEIAMNEAELILFIVDGKSGITTIDQEIAQLLRRTNKKVILVVNKVDDFSNAEQLKWDFYSLGFDEPVSISAEHGKNTGDLLDIIVDNLPHIPNDNERDDLLNIAIIGKPNVGKSSLVNYIVGDERVIVSDIPGTTRDAIDTIVEKNGVKYNLIDTAGLRRKSRVKEAVEYYSVLRTIRAVERAEASLMLIDATEGITSQDKKIVGYAHESGKAIVIGVNKWDLVDKDNKLMEDYRDEIYYQLKFLNYAPITFISALTGERVDEVIKLLEYSIDQNNMRIKTGVLNEVLEEAILLREPPAVKGRRLKLYYATQVGIKPPTFVLFVNNPDLMHFSYQRYLDNTLRKAFGFIGTSIRIKLKSRK</sequence>
<dbReference type="Proteomes" id="UP000665020">
    <property type="component" value="Chromosome"/>
</dbReference>
<dbReference type="GO" id="GO:0005525">
    <property type="term" value="F:GTP binding"/>
    <property type="evidence" value="ECO:0007669"/>
    <property type="project" value="UniProtKB-UniRule"/>
</dbReference>
<evidence type="ECO:0000259" key="12">
    <source>
        <dbReference type="PROSITE" id="PS51712"/>
    </source>
</evidence>
<dbReference type="PANTHER" id="PTHR43834">
    <property type="entry name" value="GTPASE DER"/>
    <property type="match status" value="1"/>
</dbReference>
<dbReference type="RefSeq" id="WP_230866687.1">
    <property type="nucleotide sequence ID" value="NZ_CP046640.1"/>
</dbReference>
<evidence type="ECO:0000256" key="6">
    <source>
        <dbReference type="ARBA" id="ARBA00023134"/>
    </source>
</evidence>
<keyword evidence="4 11" id="KW-0677">Repeat</keyword>
<evidence type="ECO:0000313" key="14">
    <source>
        <dbReference type="Proteomes" id="UP000665020"/>
    </source>
</evidence>
<feature type="domain" description="EngA-type G" evidence="12">
    <location>
        <begin position="4"/>
        <end position="169"/>
    </location>
</feature>
<protein>
    <recommendedName>
        <fullName evidence="2 9">GTPase Der</fullName>
    </recommendedName>
    <alternativeName>
        <fullName evidence="7 9">GTP-binding protein EngA</fullName>
    </alternativeName>
</protein>
<name>A0A8A7KJC9_9FIRM</name>
<dbReference type="GO" id="GO:0043022">
    <property type="term" value="F:ribosome binding"/>
    <property type="evidence" value="ECO:0007669"/>
    <property type="project" value="TreeGrafter"/>
</dbReference>
<evidence type="ECO:0000256" key="8">
    <source>
        <dbReference type="ARBA" id="ARBA00053470"/>
    </source>
</evidence>
<evidence type="ECO:0000313" key="13">
    <source>
        <dbReference type="EMBL" id="QTL98234.1"/>
    </source>
</evidence>
<evidence type="ECO:0000256" key="1">
    <source>
        <dbReference type="ARBA" id="ARBA00008279"/>
    </source>
</evidence>
<dbReference type="Pfam" id="PF01926">
    <property type="entry name" value="MMR_HSR1"/>
    <property type="match status" value="2"/>
</dbReference>
<evidence type="ECO:0000256" key="3">
    <source>
        <dbReference type="ARBA" id="ARBA00022517"/>
    </source>
</evidence>
<comment type="subunit">
    <text evidence="9">Associates with the 50S ribosomal subunit.</text>
</comment>
<comment type="similarity">
    <text evidence="1 9 10 11">Belongs to the TRAFAC class TrmE-Era-EngA-EngB-Septin-like GTPase superfamily. EngA (Der) GTPase family.</text>
</comment>
<dbReference type="FunFam" id="3.30.300.20:FF:000004">
    <property type="entry name" value="GTPase Der"/>
    <property type="match status" value="1"/>
</dbReference>
<evidence type="ECO:0000256" key="9">
    <source>
        <dbReference type="HAMAP-Rule" id="MF_00195"/>
    </source>
</evidence>
<feature type="domain" description="EngA-type G" evidence="12">
    <location>
        <begin position="178"/>
        <end position="353"/>
    </location>
</feature>
<dbReference type="InterPro" id="IPR006073">
    <property type="entry name" value="GTP-bd"/>
</dbReference>
<evidence type="ECO:0000256" key="2">
    <source>
        <dbReference type="ARBA" id="ARBA00020953"/>
    </source>
</evidence>
<evidence type="ECO:0000256" key="11">
    <source>
        <dbReference type="RuleBase" id="RU004481"/>
    </source>
</evidence>
<dbReference type="PROSITE" id="PS51712">
    <property type="entry name" value="G_ENGA"/>
    <property type="match status" value="2"/>
</dbReference>
<dbReference type="AlphaFoldDB" id="A0A8A7KJC9"/>
<dbReference type="NCBIfam" id="TIGR00231">
    <property type="entry name" value="small_GTP"/>
    <property type="match status" value="2"/>
</dbReference>
<dbReference type="Pfam" id="PF14714">
    <property type="entry name" value="KH_dom-like"/>
    <property type="match status" value="1"/>
</dbReference>
<feature type="binding site" evidence="9">
    <location>
        <begin position="57"/>
        <end position="61"/>
    </location>
    <ligand>
        <name>GTP</name>
        <dbReference type="ChEBI" id="CHEBI:37565"/>
        <label>1</label>
    </ligand>
</feature>
<dbReference type="InterPro" id="IPR015946">
    <property type="entry name" value="KH_dom-like_a/b"/>
</dbReference>
<gene>
    <name evidence="9" type="primary">der</name>
    <name evidence="13" type="ORF">GM661_09705</name>
</gene>